<reference evidence="1 2" key="1">
    <citation type="journal article" date="2020" name="Mol. Biol. Evol.">
        <title>Distinct Expression and Methylation Patterns for Genes with Different Fates following a Single Whole-Genome Duplication in Flowering Plants.</title>
        <authorList>
            <person name="Shi T."/>
            <person name="Rahmani R.S."/>
            <person name="Gugger P.F."/>
            <person name="Wang M."/>
            <person name="Li H."/>
            <person name="Zhang Y."/>
            <person name="Li Z."/>
            <person name="Wang Q."/>
            <person name="Van de Peer Y."/>
            <person name="Marchal K."/>
            <person name="Chen J."/>
        </authorList>
    </citation>
    <scope>NUCLEOTIDE SEQUENCE [LARGE SCALE GENOMIC DNA]</scope>
    <source>
        <tissue evidence="1">Leaf</tissue>
    </source>
</reference>
<dbReference type="AlphaFoldDB" id="A0A822Y586"/>
<evidence type="ECO:0000313" key="2">
    <source>
        <dbReference type="Proteomes" id="UP000607653"/>
    </source>
</evidence>
<organism evidence="1 2">
    <name type="scientific">Nelumbo nucifera</name>
    <name type="common">Sacred lotus</name>
    <dbReference type="NCBI Taxonomy" id="4432"/>
    <lineage>
        <taxon>Eukaryota</taxon>
        <taxon>Viridiplantae</taxon>
        <taxon>Streptophyta</taxon>
        <taxon>Embryophyta</taxon>
        <taxon>Tracheophyta</taxon>
        <taxon>Spermatophyta</taxon>
        <taxon>Magnoliopsida</taxon>
        <taxon>Proteales</taxon>
        <taxon>Nelumbonaceae</taxon>
        <taxon>Nelumbo</taxon>
    </lineage>
</organism>
<accession>A0A822Y586</accession>
<evidence type="ECO:0000313" key="1">
    <source>
        <dbReference type="EMBL" id="DAD26489.1"/>
    </source>
</evidence>
<dbReference type="Proteomes" id="UP000607653">
    <property type="component" value="Unassembled WGS sequence"/>
</dbReference>
<dbReference type="EMBL" id="DUZY01000002">
    <property type="protein sequence ID" value="DAD26489.1"/>
    <property type="molecule type" value="Genomic_DNA"/>
</dbReference>
<name>A0A822Y586_NELNU</name>
<comment type="caution">
    <text evidence="1">The sequence shown here is derived from an EMBL/GenBank/DDBJ whole genome shotgun (WGS) entry which is preliminary data.</text>
</comment>
<proteinExistence type="predicted"/>
<protein>
    <submittedName>
        <fullName evidence="1">Uncharacterized protein</fullName>
    </submittedName>
</protein>
<gene>
    <name evidence="1" type="ORF">HUJ06_027957</name>
</gene>
<sequence length="53" mass="6532">MKNRFMKRKEKNHPVSEIMEIEEAKWKHYTMVETGWSFGPPYRILLLKHQIDE</sequence>
<keyword evidence="2" id="KW-1185">Reference proteome</keyword>